<accession>A0A074Y294</accession>
<organism evidence="2 3">
    <name type="scientific">Aureobasidium pullulans EXF-150</name>
    <dbReference type="NCBI Taxonomy" id="1043002"/>
    <lineage>
        <taxon>Eukaryota</taxon>
        <taxon>Fungi</taxon>
        <taxon>Dikarya</taxon>
        <taxon>Ascomycota</taxon>
        <taxon>Pezizomycotina</taxon>
        <taxon>Dothideomycetes</taxon>
        <taxon>Dothideomycetidae</taxon>
        <taxon>Dothideales</taxon>
        <taxon>Saccotheciaceae</taxon>
        <taxon>Aureobasidium</taxon>
    </lineage>
</organism>
<sequence>MATPPNFFVEPPYILSIPTLVDVEHCIVGLALRFVLLGRINAARDFLDLYYSRPVLQNLEATGPRALTPYWHATEYPTNLPAFMKTDDYFEDYMDSKTQEGIQWPVYVPQEKRTEDEAGIDAILSPEHSRPGYYTTLAPRSALEIAIDLAEKRGNDPINDEKVQEILGVIVKRFSPHYTWRDLNLIDSPRCAPLFMSGALARAFNATDQQLDSHAKKLREASQQRYWQGFSPSLPDTIPELLQECSIASVDKSDDHWVEMDEEKPMSLYKPPANEEDISNLEKRLDTILPEDFKAFLRVSNGFGGIWNGYFPGPPLHSTEKIDWINPGEYELTFDQLTLPYEVMTHKNIETGKEDFIGSPVFEGVIEIASYDIDSVWLIPPPLMQKMRDHYKKLYDMADDHGKRTIERSVDDFAGSWEQWEKLEWGCVYWAAGGSAQLDSFKSFKAWLADSAYCAKTRGGDI</sequence>
<dbReference type="InterPro" id="IPR018958">
    <property type="entry name" value="Knr4/Smi1-like_dom"/>
</dbReference>
<dbReference type="OrthoDB" id="2788868at2759"/>
<dbReference type="RefSeq" id="XP_029757203.1">
    <property type="nucleotide sequence ID" value="XM_029906137.1"/>
</dbReference>
<dbReference type="AlphaFoldDB" id="A0A074Y294"/>
<dbReference type="InterPro" id="IPR037883">
    <property type="entry name" value="Knr4/Smi1-like_sf"/>
</dbReference>
<gene>
    <name evidence="2" type="ORF">M438DRAFT_348385</name>
</gene>
<reference evidence="2 3" key="1">
    <citation type="journal article" date="2014" name="BMC Genomics">
        <title>Genome sequencing of four Aureobasidium pullulans varieties: biotechnological potential, stress tolerance, and description of new species.</title>
        <authorList>
            <person name="Gostin Ar C."/>
            <person name="Ohm R.A."/>
            <person name="Kogej T."/>
            <person name="Sonjak S."/>
            <person name="Turk M."/>
            <person name="Zajc J."/>
            <person name="Zalar P."/>
            <person name="Grube M."/>
            <person name="Sun H."/>
            <person name="Han J."/>
            <person name="Sharma A."/>
            <person name="Chiniquy J."/>
            <person name="Ngan C.Y."/>
            <person name="Lipzen A."/>
            <person name="Barry K."/>
            <person name="Grigoriev I.V."/>
            <person name="Gunde-Cimerman N."/>
        </authorList>
    </citation>
    <scope>NUCLEOTIDE SEQUENCE [LARGE SCALE GENOMIC DNA]</scope>
    <source>
        <strain evidence="2 3">EXF-150</strain>
    </source>
</reference>
<dbReference type="GeneID" id="40748443"/>
<evidence type="ECO:0000313" key="3">
    <source>
        <dbReference type="Proteomes" id="UP000030706"/>
    </source>
</evidence>
<dbReference type="SMART" id="SM00860">
    <property type="entry name" value="SMI1_KNR4"/>
    <property type="match status" value="1"/>
</dbReference>
<dbReference type="HOGENOM" id="CLU_572495_0_0_1"/>
<proteinExistence type="predicted"/>
<feature type="domain" description="Knr4/Smi1-like" evidence="1">
    <location>
        <begin position="272"/>
        <end position="450"/>
    </location>
</feature>
<dbReference type="SUPFAM" id="SSF160631">
    <property type="entry name" value="SMI1/KNR4-like"/>
    <property type="match status" value="1"/>
</dbReference>
<dbReference type="Gene3D" id="3.40.1580.10">
    <property type="entry name" value="SMI1/KNR4-like"/>
    <property type="match status" value="1"/>
</dbReference>
<dbReference type="EMBL" id="KL584994">
    <property type="protein sequence ID" value="KEQ81016.1"/>
    <property type="molecule type" value="Genomic_DNA"/>
</dbReference>
<dbReference type="Pfam" id="PF09346">
    <property type="entry name" value="SMI1_KNR4"/>
    <property type="match status" value="1"/>
</dbReference>
<name>A0A074Y294_AURPU</name>
<protein>
    <recommendedName>
        <fullName evidence="1">Knr4/Smi1-like domain-containing protein</fullName>
    </recommendedName>
</protein>
<evidence type="ECO:0000259" key="1">
    <source>
        <dbReference type="SMART" id="SM00860"/>
    </source>
</evidence>
<evidence type="ECO:0000313" key="2">
    <source>
        <dbReference type="EMBL" id="KEQ81016.1"/>
    </source>
</evidence>
<keyword evidence="3" id="KW-1185">Reference proteome</keyword>
<dbReference type="Proteomes" id="UP000030706">
    <property type="component" value="Unassembled WGS sequence"/>
</dbReference>